<feature type="non-terminal residue" evidence="1">
    <location>
        <position position="1"/>
    </location>
</feature>
<keyword evidence="2" id="KW-1185">Reference proteome</keyword>
<proteinExistence type="predicted"/>
<gene>
    <name evidence="1" type="ORF">KIPB_016598</name>
</gene>
<evidence type="ECO:0000313" key="1">
    <source>
        <dbReference type="EMBL" id="GIQ92686.1"/>
    </source>
</evidence>
<protein>
    <submittedName>
        <fullName evidence="1">Uncharacterized protein</fullName>
    </submittedName>
</protein>
<reference evidence="1 2" key="1">
    <citation type="journal article" date="2018" name="PLoS ONE">
        <title>The draft genome of Kipferlia bialata reveals reductive genome evolution in fornicate parasites.</title>
        <authorList>
            <person name="Tanifuji G."/>
            <person name="Takabayashi S."/>
            <person name="Kume K."/>
            <person name="Takagi M."/>
            <person name="Nakayama T."/>
            <person name="Kamikawa R."/>
            <person name="Inagaki Y."/>
            <person name="Hashimoto T."/>
        </authorList>
    </citation>
    <scope>NUCLEOTIDE SEQUENCE [LARGE SCALE GENOMIC DNA]</scope>
    <source>
        <strain evidence="1">NY0173</strain>
    </source>
</reference>
<comment type="caution">
    <text evidence="1">The sequence shown here is derived from an EMBL/GenBank/DDBJ whole genome shotgun (WGS) entry which is preliminary data.</text>
</comment>
<dbReference type="Proteomes" id="UP000265618">
    <property type="component" value="Unassembled WGS sequence"/>
</dbReference>
<organism evidence="1 2">
    <name type="scientific">Kipferlia bialata</name>
    <dbReference type="NCBI Taxonomy" id="797122"/>
    <lineage>
        <taxon>Eukaryota</taxon>
        <taxon>Metamonada</taxon>
        <taxon>Carpediemonas-like organisms</taxon>
        <taxon>Kipferlia</taxon>
    </lineage>
</organism>
<dbReference type="AlphaFoldDB" id="A0A9K3DC00"/>
<dbReference type="EMBL" id="BDIP01010271">
    <property type="protein sequence ID" value="GIQ92686.1"/>
    <property type="molecule type" value="Genomic_DNA"/>
</dbReference>
<accession>A0A9K3DC00</accession>
<sequence length="58" mass="6550">TYRCMKTAMCIDPVTEAEFIDNCDMTIYGTYPDCSTDEAVRTKAPEYEAVRTKAPECT</sequence>
<evidence type="ECO:0000313" key="2">
    <source>
        <dbReference type="Proteomes" id="UP000265618"/>
    </source>
</evidence>
<name>A0A9K3DC00_9EUKA</name>